<accession>A0A9N8S2Z8</accession>
<dbReference type="Proteomes" id="UP000789704">
    <property type="component" value="Unassembled WGS sequence"/>
</dbReference>
<feature type="chain" id="PRO_5040488593" evidence="2">
    <location>
        <begin position="20"/>
        <end position="112"/>
    </location>
</feature>
<name>A0A9N8S2Z8_9BURK</name>
<dbReference type="AlphaFoldDB" id="A0A9N8S2Z8"/>
<proteinExistence type="predicted"/>
<comment type="caution">
    <text evidence="3">The sequence shown here is derived from an EMBL/GenBank/DDBJ whole genome shotgun (WGS) entry which is preliminary data.</text>
</comment>
<sequence>MYRIAVLAASLLLASPAFAGQPLATAMLSTTASPSTAAAADKVYPPLPTLTMLPPSSGDDDEPLATKPTAKKRKTRVPDIRPTTPAARLVVSDASRAYLKTIDRQLDLASAR</sequence>
<feature type="signal peptide" evidence="2">
    <location>
        <begin position="1"/>
        <end position="19"/>
    </location>
</feature>
<gene>
    <name evidence="3" type="ORF">LMG31841_05502</name>
</gene>
<evidence type="ECO:0000256" key="2">
    <source>
        <dbReference type="SAM" id="SignalP"/>
    </source>
</evidence>
<dbReference type="EMBL" id="CAJQZC010000016">
    <property type="protein sequence ID" value="CAG4925612.1"/>
    <property type="molecule type" value="Genomic_DNA"/>
</dbReference>
<organism evidence="3 4">
    <name type="scientific">Paraburkholderia saeva</name>
    <dbReference type="NCBI Taxonomy" id="2777537"/>
    <lineage>
        <taxon>Bacteria</taxon>
        <taxon>Pseudomonadati</taxon>
        <taxon>Pseudomonadota</taxon>
        <taxon>Betaproteobacteria</taxon>
        <taxon>Burkholderiales</taxon>
        <taxon>Burkholderiaceae</taxon>
        <taxon>Paraburkholderia</taxon>
    </lineage>
</organism>
<keyword evidence="2" id="KW-0732">Signal</keyword>
<keyword evidence="4" id="KW-1185">Reference proteome</keyword>
<evidence type="ECO:0000313" key="4">
    <source>
        <dbReference type="Proteomes" id="UP000789704"/>
    </source>
</evidence>
<reference evidence="3" key="1">
    <citation type="submission" date="2021-04" db="EMBL/GenBank/DDBJ databases">
        <authorList>
            <person name="Vanwijnsberghe S."/>
        </authorList>
    </citation>
    <scope>NUCLEOTIDE SEQUENCE</scope>
    <source>
        <strain evidence="3">LMG 31841</strain>
    </source>
</reference>
<feature type="region of interest" description="Disordered" evidence="1">
    <location>
        <begin position="48"/>
        <end position="84"/>
    </location>
</feature>
<protein>
    <submittedName>
        <fullName evidence="3">Uncharacterized protein</fullName>
    </submittedName>
</protein>
<evidence type="ECO:0000256" key="1">
    <source>
        <dbReference type="SAM" id="MobiDB-lite"/>
    </source>
</evidence>
<evidence type="ECO:0000313" key="3">
    <source>
        <dbReference type="EMBL" id="CAG4925612.1"/>
    </source>
</evidence>